<comment type="caution">
    <text evidence="5">The sequence shown here is derived from an EMBL/GenBank/DDBJ whole genome shotgun (WGS) entry which is preliminary data.</text>
</comment>
<keyword evidence="4" id="KW-0732">Signal</keyword>
<evidence type="ECO:0000256" key="4">
    <source>
        <dbReference type="SAM" id="SignalP"/>
    </source>
</evidence>
<dbReference type="SUPFAM" id="SSF53254">
    <property type="entry name" value="Phosphoglycerate mutase-like"/>
    <property type="match status" value="1"/>
</dbReference>
<feature type="disulfide bond" evidence="3">
    <location>
        <begin position="54"/>
        <end position="378"/>
    </location>
</feature>
<accession>A0A8H3W5S2</accession>
<dbReference type="FunFam" id="3.40.50.1240:FF:000065">
    <property type="entry name" value="Similar to histidine acid phosphatase"/>
    <property type="match status" value="1"/>
</dbReference>
<keyword evidence="1" id="KW-0378">Hydrolase</keyword>
<organism evidence="5 6">
    <name type="scientific">Colletotrichum asianum</name>
    <dbReference type="NCBI Taxonomy" id="702518"/>
    <lineage>
        <taxon>Eukaryota</taxon>
        <taxon>Fungi</taxon>
        <taxon>Dikarya</taxon>
        <taxon>Ascomycota</taxon>
        <taxon>Pezizomycotina</taxon>
        <taxon>Sordariomycetes</taxon>
        <taxon>Hypocreomycetidae</taxon>
        <taxon>Glomerellales</taxon>
        <taxon>Glomerellaceae</taxon>
        <taxon>Colletotrichum</taxon>
        <taxon>Colletotrichum gloeosporioides species complex</taxon>
    </lineage>
</organism>
<dbReference type="InterPro" id="IPR016274">
    <property type="entry name" value="Histidine_acid_Pase_euk"/>
</dbReference>
<dbReference type="CDD" id="cd07061">
    <property type="entry name" value="HP_HAP_like"/>
    <property type="match status" value="1"/>
</dbReference>
<feature type="disulfide bond" evidence="3">
    <location>
        <begin position="404"/>
        <end position="412"/>
    </location>
</feature>
<evidence type="ECO:0000256" key="1">
    <source>
        <dbReference type="ARBA" id="ARBA00022801"/>
    </source>
</evidence>
<dbReference type="PIRSF" id="PIRSF000894">
    <property type="entry name" value="Acid_phosphatase"/>
    <property type="match status" value="1"/>
</dbReference>
<keyword evidence="3" id="KW-1015">Disulfide bond</keyword>
<dbReference type="OrthoDB" id="6509975at2759"/>
<dbReference type="AlphaFoldDB" id="A0A8H3W5S2"/>
<evidence type="ECO:0000313" key="5">
    <source>
        <dbReference type="EMBL" id="KAF0321778.1"/>
    </source>
</evidence>
<feature type="signal peptide" evidence="4">
    <location>
        <begin position="1"/>
        <end position="17"/>
    </location>
</feature>
<name>A0A8H3W5S2_9PEZI</name>
<gene>
    <name evidence="5" type="ORF">GQ607_010912</name>
</gene>
<sequence length="469" mass="52137">MAGKLLHLLPLVAYTSASTLYSTYKFNPLEHLGGIAPYFEPQDPPASPDAPQGCTASRAAYLVRHAAIYANDFDFEEYIEPFLEKLGNKTSLDWSKVPSLSFLADWDAPVSEAETSILTRVGRLEATQLGVDLEFRYPSLKLPQRVWTSSAERTYKSAQSLVRGLEIDDDTMNVVSVYESKESGADSLTPYKACPAYSSSAGSEQSAQFQEKFATPITKRLNALASDFNFTVNDVFGMQQLCGYETVIRGRSPFCDLDLFSPDDWLGWEYTEDIRYHYNVGYGNNVAPYVGMPWLNATASLLMADAADEDLYVSFTHREMPPMVLVAMGLFNNSEPGFGAAADINATFPLDRINYRRAWRSSDILSFLSNIAIERLNCTGSYGYEDGEYYRVLVNSSPQPLPDCADGPGTTCSRSGFETYIQDRVERFTGFSEKCGVEYDNSTDVMSIYQDQSVGNGTTVGKRYTATFQ</sequence>
<dbReference type="GO" id="GO:0003993">
    <property type="term" value="F:acid phosphatase activity"/>
    <property type="evidence" value="ECO:0007669"/>
    <property type="project" value="TreeGrafter"/>
</dbReference>
<proteinExistence type="predicted"/>
<dbReference type="EMBL" id="WOWK01000067">
    <property type="protein sequence ID" value="KAF0321778.1"/>
    <property type="molecule type" value="Genomic_DNA"/>
</dbReference>
<keyword evidence="6" id="KW-1185">Reference proteome</keyword>
<dbReference type="GO" id="GO:0009277">
    <property type="term" value="C:fungal-type cell wall"/>
    <property type="evidence" value="ECO:0007669"/>
    <property type="project" value="TreeGrafter"/>
</dbReference>
<dbReference type="Pfam" id="PF00328">
    <property type="entry name" value="His_Phos_2"/>
    <property type="match status" value="1"/>
</dbReference>
<reference evidence="5 6" key="1">
    <citation type="submission" date="2019-12" db="EMBL/GenBank/DDBJ databases">
        <title>A genome sequence resource for the geographically widespread anthracnose pathogen Colletotrichum asianum.</title>
        <authorList>
            <person name="Meng Y."/>
        </authorList>
    </citation>
    <scope>NUCLEOTIDE SEQUENCE [LARGE SCALE GENOMIC DNA]</scope>
    <source>
        <strain evidence="5 6">ICMP 18580</strain>
    </source>
</reference>
<keyword evidence="2" id="KW-0325">Glycoprotein</keyword>
<evidence type="ECO:0000313" key="6">
    <source>
        <dbReference type="Proteomes" id="UP000434172"/>
    </source>
</evidence>
<dbReference type="Proteomes" id="UP000434172">
    <property type="component" value="Unassembled WGS sequence"/>
</dbReference>
<evidence type="ECO:0000256" key="2">
    <source>
        <dbReference type="ARBA" id="ARBA00023180"/>
    </source>
</evidence>
<dbReference type="InterPro" id="IPR000560">
    <property type="entry name" value="His_Pase_clade-2"/>
</dbReference>
<feature type="disulfide bond" evidence="3">
    <location>
        <begin position="242"/>
        <end position="255"/>
    </location>
</feature>
<dbReference type="InterPro" id="IPR029033">
    <property type="entry name" value="His_PPase_superfam"/>
</dbReference>
<dbReference type="Gene3D" id="3.40.50.1240">
    <property type="entry name" value="Phosphoglycerate mutase-like"/>
    <property type="match status" value="1"/>
</dbReference>
<evidence type="ECO:0000256" key="3">
    <source>
        <dbReference type="PIRSR" id="PIRSR000894-2"/>
    </source>
</evidence>
<dbReference type="PANTHER" id="PTHR20963">
    <property type="entry name" value="MULTIPLE INOSITOL POLYPHOSPHATE PHOSPHATASE-RELATED"/>
    <property type="match status" value="1"/>
</dbReference>
<protein>
    <submittedName>
        <fullName evidence="5">Histidine acid</fullName>
    </submittedName>
</protein>
<feature type="chain" id="PRO_5034046519" evidence="4">
    <location>
        <begin position="18"/>
        <end position="469"/>
    </location>
</feature>
<dbReference type="PANTHER" id="PTHR20963:SF14">
    <property type="entry name" value="ACID PHOSPHATASE, PUTATIVE-RELATED"/>
    <property type="match status" value="1"/>
</dbReference>